<keyword evidence="23" id="KW-1185">Reference proteome</keyword>
<feature type="binding site" evidence="17">
    <location>
        <position position="442"/>
    </location>
    <ligand>
        <name>(6S)-NADPHX</name>
        <dbReference type="ChEBI" id="CHEBI:64076"/>
    </ligand>
</feature>
<evidence type="ECO:0000256" key="11">
    <source>
        <dbReference type="ARBA" id="ARBA00023235"/>
    </source>
</evidence>
<comment type="similarity">
    <text evidence="4 19">In the C-terminal section; belongs to the NnrD/CARKD family.</text>
</comment>
<dbReference type="InterPro" id="IPR030677">
    <property type="entry name" value="Nnr"/>
</dbReference>
<gene>
    <name evidence="17" type="primary">nnrD</name>
    <name evidence="18" type="synonym">nnrE</name>
    <name evidence="22" type="ORF">ERX46_12620</name>
</gene>
<comment type="function">
    <text evidence="17">Catalyzes the dehydration of the S-form of NAD(P)HX at the expense of ADP, which is converted to AMP. Together with NAD(P)HX epimerase, which catalyzes the epimerization of the S- and R-forms, the enzyme allows the repair of both epimers of NAD(P)HX, a damaged form of NAD(P)H that is a result of enzymatic or heat-dependent hydration.</text>
</comment>
<feature type="binding site" evidence="18">
    <location>
        <begin position="57"/>
        <end position="61"/>
    </location>
    <ligand>
        <name>(6S)-NADPHX</name>
        <dbReference type="ChEBI" id="CHEBI:64076"/>
    </ligand>
</feature>
<evidence type="ECO:0000256" key="17">
    <source>
        <dbReference type="HAMAP-Rule" id="MF_01965"/>
    </source>
</evidence>
<evidence type="ECO:0000256" key="14">
    <source>
        <dbReference type="ARBA" id="ARBA00025153"/>
    </source>
</evidence>
<dbReference type="GO" id="GO:0046496">
    <property type="term" value="P:nicotinamide nucleotide metabolic process"/>
    <property type="evidence" value="ECO:0007669"/>
    <property type="project" value="UniProtKB-UniRule"/>
</dbReference>
<evidence type="ECO:0000256" key="2">
    <source>
        <dbReference type="ARBA" id="ARBA00000909"/>
    </source>
</evidence>
<dbReference type="GO" id="GO:0005524">
    <property type="term" value="F:ATP binding"/>
    <property type="evidence" value="ECO:0007669"/>
    <property type="project" value="UniProtKB-UniRule"/>
</dbReference>
<dbReference type="PROSITE" id="PS01050">
    <property type="entry name" value="YJEF_C_2"/>
    <property type="match status" value="1"/>
</dbReference>
<feature type="binding site" evidence="18">
    <location>
        <position position="163"/>
    </location>
    <ligand>
        <name>K(+)</name>
        <dbReference type="ChEBI" id="CHEBI:29103"/>
    </ligand>
</feature>
<dbReference type="GO" id="GO:0046872">
    <property type="term" value="F:metal ion binding"/>
    <property type="evidence" value="ECO:0007669"/>
    <property type="project" value="UniProtKB-UniRule"/>
</dbReference>
<keyword evidence="6 17" id="KW-0547">Nucleotide-binding</keyword>
<dbReference type="Pfam" id="PF03853">
    <property type="entry name" value="YjeF_N"/>
    <property type="match status" value="1"/>
</dbReference>
<dbReference type="Proteomes" id="UP000293952">
    <property type="component" value="Unassembled WGS sequence"/>
</dbReference>
<comment type="catalytic activity">
    <reaction evidence="1 18 19">
        <text>(6R)-NADHX = (6S)-NADHX</text>
        <dbReference type="Rhea" id="RHEA:32215"/>
        <dbReference type="ChEBI" id="CHEBI:64074"/>
        <dbReference type="ChEBI" id="CHEBI:64075"/>
        <dbReference type="EC" id="5.1.99.6"/>
    </reaction>
</comment>
<feature type="binding site" evidence="18">
    <location>
        <position position="58"/>
    </location>
    <ligand>
        <name>K(+)</name>
        <dbReference type="ChEBI" id="CHEBI:29103"/>
    </ligand>
</feature>
<evidence type="ECO:0000256" key="9">
    <source>
        <dbReference type="ARBA" id="ARBA00022958"/>
    </source>
</evidence>
<comment type="cofactor">
    <cofactor evidence="18 19">
        <name>K(+)</name>
        <dbReference type="ChEBI" id="CHEBI:29103"/>
    </cofactor>
    <text evidence="18 19">Binds 1 potassium ion per subunit.</text>
</comment>
<evidence type="ECO:0000256" key="10">
    <source>
        <dbReference type="ARBA" id="ARBA00023027"/>
    </source>
</evidence>
<dbReference type="InterPro" id="IPR036652">
    <property type="entry name" value="YjeF_N_dom_sf"/>
</dbReference>
<dbReference type="EC" id="4.2.1.136" evidence="19"/>
<dbReference type="PIRSF" id="PIRSF017184">
    <property type="entry name" value="Nnr"/>
    <property type="match status" value="1"/>
</dbReference>
<keyword evidence="10 17" id="KW-0520">NAD</keyword>
<dbReference type="PANTHER" id="PTHR12592">
    <property type="entry name" value="ATP-DEPENDENT (S)-NAD(P)H-HYDRATE DEHYDRATASE FAMILY MEMBER"/>
    <property type="match status" value="1"/>
</dbReference>
<feature type="binding site" evidence="17">
    <location>
        <position position="263"/>
    </location>
    <ligand>
        <name>(6S)-NADPHX</name>
        <dbReference type="ChEBI" id="CHEBI:64076"/>
    </ligand>
</feature>
<dbReference type="SUPFAM" id="SSF64153">
    <property type="entry name" value="YjeF N-terminal domain-like"/>
    <property type="match status" value="1"/>
</dbReference>
<dbReference type="InterPro" id="IPR004443">
    <property type="entry name" value="YjeF_N_dom"/>
</dbReference>
<dbReference type="PANTHER" id="PTHR12592:SF0">
    <property type="entry name" value="ATP-DEPENDENT (S)-NAD(P)H-HYDRATE DEHYDRATASE"/>
    <property type="match status" value="1"/>
</dbReference>
<keyword evidence="5 18" id="KW-0479">Metal-binding</keyword>
<dbReference type="GO" id="GO:0052855">
    <property type="term" value="F:ADP-dependent NAD(P)H-hydrate dehydratase activity"/>
    <property type="evidence" value="ECO:0007669"/>
    <property type="project" value="UniProtKB-UniRule"/>
</dbReference>
<protein>
    <recommendedName>
        <fullName evidence="19">Bifunctional NAD(P)H-hydrate repair enzyme</fullName>
    </recommendedName>
    <alternativeName>
        <fullName evidence="19">Nicotinamide nucleotide repair protein</fullName>
    </alternativeName>
    <domain>
        <recommendedName>
            <fullName evidence="19">ADP-dependent (S)-NAD(P)H-hydrate dehydratase</fullName>
            <ecNumber evidence="19">4.2.1.136</ecNumber>
        </recommendedName>
        <alternativeName>
            <fullName evidence="19">ADP-dependent NAD(P)HX dehydratase</fullName>
        </alternativeName>
    </domain>
    <domain>
        <recommendedName>
            <fullName evidence="19">NAD(P)H-hydrate epimerase</fullName>
            <ecNumber evidence="19">5.1.99.6</ecNumber>
        </recommendedName>
    </domain>
</protein>
<comment type="catalytic activity">
    <reaction evidence="15 17 19">
        <text>(6S)-NADHX + ADP = AMP + phosphate + NADH + H(+)</text>
        <dbReference type="Rhea" id="RHEA:32223"/>
        <dbReference type="ChEBI" id="CHEBI:15378"/>
        <dbReference type="ChEBI" id="CHEBI:43474"/>
        <dbReference type="ChEBI" id="CHEBI:57945"/>
        <dbReference type="ChEBI" id="CHEBI:64074"/>
        <dbReference type="ChEBI" id="CHEBI:456215"/>
        <dbReference type="ChEBI" id="CHEBI:456216"/>
        <dbReference type="EC" id="4.2.1.136"/>
    </reaction>
</comment>
<comment type="caution">
    <text evidence="18">Lacks conserved residue(s) required for the propagation of feature annotation.</text>
</comment>
<organism evidence="22 23">
    <name type="scientific">Brumimicrobium glaciale</name>
    <dbReference type="NCBI Taxonomy" id="200475"/>
    <lineage>
        <taxon>Bacteria</taxon>
        <taxon>Pseudomonadati</taxon>
        <taxon>Bacteroidota</taxon>
        <taxon>Flavobacteriia</taxon>
        <taxon>Flavobacteriales</taxon>
        <taxon>Crocinitomicaceae</taxon>
        <taxon>Brumimicrobium</taxon>
    </lineage>
</organism>
<name>A0A4Q4KKQ0_9FLAO</name>
<comment type="function">
    <text evidence="18">Catalyzes the epimerization of the S- and R-forms of NAD(P)HX, a damaged form of NAD(P)H that is a result of enzymatic or heat-dependent hydration. This is a prerequisite for the S-specific NAD(P)H-hydrate dehydratase to allow the repair of both epimers of NAD(P)HX.</text>
</comment>
<evidence type="ECO:0000256" key="15">
    <source>
        <dbReference type="ARBA" id="ARBA00048238"/>
    </source>
</evidence>
<feature type="binding site" evidence="18">
    <location>
        <begin position="130"/>
        <end position="136"/>
    </location>
    <ligand>
        <name>(6S)-NADPHX</name>
        <dbReference type="ChEBI" id="CHEBI:64076"/>
    </ligand>
</feature>
<comment type="catalytic activity">
    <reaction evidence="2 18 19">
        <text>(6R)-NADPHX = (6S)-NADPHX</text>
        <dbReference type="Rhea" id="RHEA:32227"/>
        <dbReference type="ChEBI" id="CHEBI:64076"/>
        <dbReference type="ChEBI" id="CHEBI:64077"/>
        <dbReference type="EC" id="5.1.99.6"/>
    </reaction>
</comment>
<evidence type="ECO:0000259" key="21">
    <source>
        <dbReference type="PROSITE" id="PS51385"/>
    </source>
</evidence>
<dbReference type="CDD" id="cd01171">
    <property type="entry name" value="YXKO-related"/>
    <property type="match status" value="1"/>
</dbReference>
<comment type="function">
    <text evidence="14 19">Bifunctional enzyme that catalyzes the epimerization of the S- and R-forms of NAD(P)HX and the dehydration of the S-form of NAD(P)HX at the expense of ADP, which is converted to AMP. This allows the repair of both epimers of NAD(P)HX, a damaged form of NAD(P)H that is a result of enzymatic or heat-dependent hydration.</text>
</comment>
<dbReference type="AlphaFoldDB" id="A0A4Q4KKQ0"/>
<feature type="domain" description="YjeF N-terminal" evidence="21">
    <location>
        <begin position="9"/>
        <end position="218"/>
    </location>
</feature>
<proteinExistence type="inferred from homology"/>
<dbReference type="NCBIfam" id="TIGR00197">
    <property type="entry name" value="yjeF_nterm"/>
    <property type="match status" value="1"/>
</dbReference>
<dbReference type="GO" id="GO:0052856">
    <property type="term" value="F:NAD(P)HX epimerase activity"/>
    <property type="evidence" value="ECO:0007669"/>
    <property type="project" value="UniProtKB-UniRule"/>
</dbReference>
<evidence type="ECO:0000259" key="20">
    <source>
        <dbReference type="PROSITE" id="PS51383"/>
    </source>
</evidence>
<evidence type="ECO:0000256" key="13">
    <source>
        <dbReference type="ARBA" id="ARBA00023268"/>
    </source>
</evidence>
<dbReference type="Gene3D" id="3.40.50.10260">
    <property type="entry name" value="YjeF N-terminal domain"/>
    <property type="match status" value="1"/>
</dbReference>
<dbReference type="EMBL" id="SETE01000005">
    <property type="protein sequence ID" value="RYM32894.1"/>
    <property type="molecule type" value="Genomic_DNA"/>
</dbReference>
<evidence type="ECO:0000256" key="5">
    <source>
        <dbReference type="ARBA" id="ARBA00022723"/>
    </source>
</evidence>
<dbReference type="GO" id="GO:0110051">
    <property type="term" value="P:metabolite repair"/>
    <property type="evidence" value="ECO:0007669"/>
    <property type="project" value="TreeGrafter"/>
</dbReference>
<dbReference type="InterPro" id="IPR000631">
    <property type="entry name" value="CARKD"/>
</dbReference>
<feature type="binding site" evidence="18">
    <location>
        <position position="160"/>
    </location>
    <ligand>
        <name>(6S)-NADPHX</name>
        <dbReference type="ChEBI" id="CHEBI:64076"/>
    </ligand>
</feature>
<evidence type="ECO:0000256" key="6">
    <source>
        <dbReference type="ARBA" id="ARBA00022741"/>
    </source>
</evidence>
<keyword evidence="9 18" id="KW-0630">Potassium</keyword>
<evidence type="ECO:0000313" key="22">
    <source>
        <dbReference type="EMBL" id="RYM32894.1"/>
    </source>
</evidence>
<comment type="similarity">
    <text evidence="3 19">In the N-terminal section; belongs to the NnrE/AIBP family.</text>
</comment>
<evidence type="ECO:0000256" key="4">
    <source>
        <dbReference type="ARBA" id="ARBA00009524"/>
    </source>
</evidence>
<dbReference type="PROSITE" id="PS51385">
    <property type="entry name" value="YJEF_N"/>
    <property type="match status" value="1"/>
</dbReference>
<dbReference type="EC" id="5.1.99.6" evidence="19"/>
<dbReference type="Pfam" id="PF01256">
    <property type="entry name" value="Carb_kinase"/>
    <property type="match status" value="1"/>
</dbReference>
<dbReference type="RefSeq" id="WP_130094231.1">
    <property type="nucleotide sequence ID" value="NZ_SETE01000005.1"/>
</dbReference>
<feature type="binding site" evidence="18">
    <location>
        <position position="126"/>
    </location>
    <ligand>
        <name>K(+)</name>
        <dbReference type="ChEBI" id="CHEBI:29103"/>
    </ligand>
</feature>
<dbReference type="Gene3D" id="3.40.1190.20">
    <property type="match status" value="1"/>
</dbReference>
<dbReference type="SUPFAM" id="SSF53613">
    <property type="entry name" value="Ribokinase-like"/>
    <property type="match status" value="1"/>
</dbReference>
<keyword evidence="8 17" id="KW-0521">NADP</keyword>
<dbReference type="InterPro" id="IPR017953">
    <property type="entry name" value="Carbohydrate_kinase_pred_CS"/>
</dbReference>
<comment type="similarity">
    <text evidence="17">Belongs to the NnrD/CARKD family.</text>
</comment>
<dbReference type="OrthoDB" id="9806925at2"/>
<keyword evidence="7 17" id="KW-0067">ATP-binding</keyword>
<evidence type="ECO:0000313" key="23">
    <source>
        <dbReference type="Proteomes" id="UP000293952"/>
    </source>
</evidence>
<feature type="binding site" evidence="17">
    <location>
        <position position="377"/>
    </location>
    <ligand>
        <name>(6S)-NADPHX</name>
        <dbReference type="ChEBI" id="CHEBI:64076"/>
    </ligand>
</feature>
<evidence type="ECO:0000256" key="16">
    <source>
        <dbReference type="ARBA" id="ARBA00049209"/>
    </source>
</evidence>
<evidence type="ECO:0000256" key="3">
    <source>
        <dbReference type="ARBA" id="ARBA00006001"/>
    </source>
</evidence>
<dbReference type="PROSITE" id="PS51383">
    <property type="entry name" value="YJEF_C_3"/>
    <property type="match status" value="1"/>
</dbReference>
<evidence type="ECO:0000256" key="1">
    <source>
        <dbReference type="ARBA" id="ARBA00000013"/>
    </source>
</evidence>
<feature type="binding site" evidence="17">
    <location>
        <position position="326"/>
    </location>
    <ligand>
        <name>(6S)-NADPHX</name>
        <dbReference type="ChEBI" id="CHEBI:64076"/>
    </ligand>
</feature>
<comment type="subunit">
    <text evidence="17">Homotetramer.</text>
</comment>
<keyword evidence="13" id="KW-0511">Multifunctional enzyme</keyword>
<dbReference type="HAMAP" id="MF_01966">
    <property type="entry name" value="NADHX_epimerase"/>
    <property type="match status" value="1"/>
</dbReference>
<keyword evidence="11 18" id="KW-0413">Isomerase</keyword>
<dbReference type="HAMAP" id="MF_01965">
    <property type="entry name" value="NADHX_dehydratase"/>
    <property type="match status" value="1"/>
</dbReference>
<evidence type="ECO:0000256" key="18">
    <source>
        <dbReference type="HAMAP-Rule" id="MF_01966"/>
    </source>
</evidence>
<evidence type="ECO:0000256" key="8">
    <source>
        <dbReference type="ARBA" id="ARBA00022857"/>
    </source>
</evidence>
<dbReference type="InterPro" id="IPR029056">
    <property type="entry name" value="Ribokinase-like"/>
</dbReference>
<comment type="caution">
    <text evidence="22">The sequence shown here is derived from an EMBL/GenBank/DDBJ whole genome shotgun (WGS) entry which is preliminary data.</text>
</comment>
<evidence type="ECO:0000256" key="19">
    <source>
        <dbReference type="PIRNR" id="PIRNR017184"/>
    </source>
</evidence>
<dbReference type="NCBIfam" id="TIGR00196">
    <property type="entry name" value="yjeF_cterm"/>
    <property type="match status" value="1"/>
</dbReference>
<comment type="cofactor">
    <cofactor evidence="17">
        <name>Mg(2+)</name>
        <dbReference type="ChEBI" id="CHEBI:18420"/>
    </cofactor>
</comment>
<sequence>MKILTAQQLKKLDAFSTERQNISSADLMQRAASKCFNWINKNLGLNHSFSIVCGPGNNGGDGLVIAQLLSENNCDVECILLNFTDKNSPDYELNLTKLQKTECKIRSIQSENELESIKFNGKIVIDAIFGFGLSRPAEGLAAVIIKQINSSRTKKVIAIDLPSGLYCDELNAKEDQIIQADFTLTFHVPKLSFFFPEGGNSVGKVIVLDIRLDKSFASKLESNYSYITPSKVGGFLKKRKTFSHKGTYGHANIIAGSRGKIGAAVLSSKAASFSGVGLVTSTIPLIGLNVMQMSAPVAMCDDNYGTDCLEGKIEINEKHTYGIGPGIGKSPATVQFLKYFLKEVTQPIVIDADALNCISENREMLNDIPENSILTPHIKEFERLAGVTENSLDRLNKLVEFCKEHKVYVVLKDARTIICSPQGKCSFSLNGTPGMATGGSGDVLTGILTGLLAQGLSSDETTQLGVVLHGLAGEFAAEKHSEYGMNAESLLEEIGEGFKMLLKI</sequence>
<reference evidence="22 23" key="1">
    <citation type="submission" date="2019-02" db="EMBL/GenBank/DDBJ databases">
        <title>Genome sequence of the sea-ice species Brumimicrobium glaciale.</title>
        <authorList>
            <person name="Bowman J.P."/>
        </authorList>
    </citation>
    <scope>NUCLEOTIDE SEQUENCE [LARGE SCALE GENOMIC DNA]</scope>
    <source>
        <strain evidence="22 23">IC156</strain>
    </source>
</reference>
<feature type="binding site" evidence="17">
    <location>
        <position position="441"/>
    </location>
    <ligand>
        <name>AMP</name>
        <dbReference type="ChEBI" id="CHEBI:456215"/>
    </ligand>
</feature>
<evidence type="ECO:0000256" key="12">
    <source>
        <dbReference type="ARBA" id="ARBA00023239"/>
    </source>
</evidence>
<feature type="domain" description="YjeF C-terminal" evidence="20">
    <location>
        <begin position="228"/>
        <end position="501"/>
    </location>
</feature>
<comment type="similarity">
    <text evidence="18">Belongs to the NnrE/AIBP family.</text>
</comment>
<evidence type="ECO:0000256" key="7">
    <source>
        <dbReference type="ARBA" id="ARBA00022840"/>
    </source>
</evidence>
<comment type="catalytic activity">
    <reaction evidence="16 17 19">
        <text>(6S)-NADPHX + ADP = AMP + phosphate + NADPH + H(+)</text>
        <dbReference type="Rhea" id="RHEA:32235"/>
        <dbReference type="ChEBI" id="CHEBI:15378"/>
        <dbReference type="ChEBI" id="CHEBI:43474"/>
        <dbReference type="ChEBI" id="CHEBI:57783"/>
        <dbReference type="ChEBI" id="CHEBI:64076"/>
        <dbReference type="ChEBI" id="CHEBI:456215"/>
        <dbReference type="ChEBI" id="CHEBI:456216"/>
        <dbReference type="EC" id="4.2.1.136"/>
    </reaction>
</comment>
<feature type="binding site" evidence="17">
    <location>
        <begin position="412"/>
        <end position="416"/>
    </location>
    <ligand>
        <name>AMP</name>
        <dbReference type="ChEBI" id="CHEBI:456215"/>
    </ligand>
</feature>
<keyword evidence="12 17" id="KW-0456">Lyase</keyword>
<accession>A0A4Q4KKQ0</accession>